<dbReference type="Proteomes" id="UP000274822">
    <property type="component" value="Unassembled WGS sequence"/>
</dbReference>
<organism evidence="4 5">
    <name type="scientific">Jimgerdemannia flammicorona</name>
    <dbReference type="NCBI Taxonomy" id="994334"/>
    <lineage>
        <taxon>Eukaryota</taxon>
        <taxon>Fungi</taxon>
        <taxon>Fungi incertae sedis</taxon>
        <taxon>Mucoromycota</taxon>
        <taxon>Mucoromycotina</taxon>
        <taxon>Endogonomycetes</taxon>
        <taxon>Endogonales</taxon>
        <taxon>Endogonaceae</taxon>
        <taxon>Jimgerdemannia</taxon>
    </lineage>
</organism>
<dbReference type="Pfam" id="PF23726">
    <property type="entry name" value="Beta-prop_RSE1_2nd"/>
    <property type="match status" value="1"/>
</dbReference>
<proteinExistence type="predicted"/>
<feature type="region of interest" description="Disordered" evidence="1">
    <location>
        <begin position="713"/>
        <end position="750"/>
    </location>
</feature>
<feature type="region of interest" description="Disordered" evidence="1">
    <location>
        <begin position="630"/>
        <end position="696"/>
    </location>
</feature>
<gene>
    <name evidence="4" type="ORF">BC938DRAFT_480884</name>
</gene>
<protein>
    <submittedName>
        <fullName evidence="4">CPSF A subunit region-domain-containing protein</fullName>
    </submittedName>
</protein>
<sequence length="1493" mass="164980">MTALIFESSFPFSCSKLPYSPSFVLDVSSIDVRIKNVIDMAFLFDYYEPTLAILFEPVQSWTGRPTEHRDTVSLVVISLDLTSKVNPVIYSLDRLPQDCIRLVAIPKPVGGMLVLSANSIVHVAQGSPGVGVALNAYAERSSQLALDFTPASLALALEGAQCILLGDETVLCVLRNGTWLMVEMVLDGRTVVKLRAEIVFGAPESALPTKLEEGDYDDAAYRRQRIGVENVPLENVVVPSCATVVKEGEYFFVGSRAGNSILVKWAWRDTKAEVDGLGTFEGDAKQKNILDVDIDLYGSDALNGNGTTKNGHDNLHNDSVSTTEPLTLASQFLHTVCDTLLNTGPVVDMAAGEVAIEEEDLDLLVDEEDRRDVDRPLELVTCSGYGTNGSLSVFQRNIHPRISFKFNAPGCRDIWSVKCRKDYDGVDFAAGRAKKETNGTVAGVTAPTATEESSTIVGRGADADMLDKYLFIAKDTETMVLAAGEELQELENTSFYTEGQTIAVGSFLKQTRIVQVYTDGLRLLNAIQYRLIYHEFFTFPDGKMTQMVPLSDGASNPIVSANIVDPYLLLFFEDETMKVMQGDMKTKCVTFVQVPAVVNETPIISCCIYDDETELFSTVKDVEASQPVRSVSFSKGTRKRKSKASNRRPAKRPQPSQTAMAVDELDDVDLDLYGDSHKDDEMDEDEESRKEPELKSIKPELKSIKVELLKVEERSDREGSSDIGYSDADGEEEEDADIYGGGGDKGKAKAKEDVKVEVNEANVSLGGRAAGEEERKSASYWCVLYRADGSLEVYKLPNFEETFFFPRFDLSPALLADNVIRQPTAGGAAAASSAASTTVLPAGQSDTVVMEVEEIMMTSIGKQRKEPYLVARTHGNDIIIYKAFRFLPGSEPLMAGAEPTKEVDYSDRLALRFSRVYHDHVSRESFAEAEERSAAADAKSKGAAVNPSSSSSTATSTTPTSGGDKTLKHKRRRSMKRLIPFADIAGYTGLFVTGSRPSWLICSSKSFARVHPMKVKDDVVAFTQFHNVNCRHGFLIADSKSTLRMARLPTDNITYDLDWPVRKIPMGCSVHKVRYHPTMQVYAVLVSTPESFQIRDENGIPVDGDDRGRAVLYGSSIARHLGDSRSFGRRRYVFDEAEQGLALECVSLESKQTATGRKAFMAIGTGFNRGEDTAMRGRIYIFDIIEVVPEPDNPQTNHKFKLLHQEDVKGAVTALCAVNGYLVTCVGPKVIIRSFEDNESLVGVAFIDVQIYVTSVAAIKNVILLGDAYKSIWFLGFQEDPAKLALLGKDYHSLEVSCINFIIDDKSLYFLIGDAEENVELYQYAPFNLQSFSGQKLMRRGDFHVGSQVKSMVRMARRPRKNEPIAEALKRQFCFCGTLDGSIGIITPIPEKMFKRLQLLYGQLVNGLQHPAGLNPRAYRYTDIIQKFVSSLLMSQRERMASNRTKAILDGDLIYQFANLALNRQKEMTKQIGTTVERIMEDLVEVATAADHF</sequence>
<feature type="compositionally biased region" description="Acidic residues" evidence="1">
    <location>
        <begin position="728"/>
        <end position="737"/>
    </location>
</feature>
<evidence type="ECO:0000313" key="5">
    <source>
        <dbReference type="Proteomes" id="UP000274822"/>
    </source>
</evidence>
<dbReference type="InterPro" id="IPR058543">
    <property type="entry name" value="Beta-prop_RSE1/DDB1/CPSF1_2nd"/>
</dbReference>
<dbReference type="Gene3D" id="2.130.10.10">
    <property type="entry name" value="YVTN repeat-like/Quinoprotein amine dehydrogenase"/>
    <property type="match status" value="2"/>
</dbReference>
<dbReference type="InterPro" id="IPR004871">
    <property type="entry name" value="RSE1/DDB1/CPSF1_C"/>
</dbReference>
<dbReference type="Pfam" id="PF03178">
    <property type="entry name" value="CPSF_A"/>
    <property type="match status" value="1"/>
</dbReference>
<dbReference type="GO" id="GO:0005634">
    <property type="term" value="C:nucleus"/>
    <property type="evidence" value="ECO:0007669"/>
    <property type="project" value="InterPro"/>
</dbReference>
<dbReference type="PANTHER" id="PTHR10644">
    <property type="entry name" value="DNA REPAIR/RNA PROCESSING CPSF FAMILY"/>
    <property type="match status" value="1"/>
</dbReference>
<feature type="domain" description="RSE1/DDB1/CPSF1 C-terminal" evidence="2">
    <location>
        <begin position="1131"/>
        <end position="1458"/>
    </location>
</feature>
<feature type="compositionally biased region" description="Acidic residues" evidence="1">
    <location>
        <begin position="663"/>
        <end position="672"/>
    </location>
</feature>
<keyword evidence="5" id="KW-1185">Reference proteome</keyword>
<feature type="domain" description="RSE1/DDB1/CPSF1 second beta-propeller" evidence="3">
    <location>
        <begin position="406"/>
        <end position="1048"/>
    </location>
</feature>
<feature type="compositionally biased region" description="Basic residues" evidence="1">
    <location>
        <begin position="636"/>
        <end position="651"/>
    </location>
</feature>
<reference evidence="4 5" key="1">
    <citation type="journal article" date="2018" name="New Phytol.">
        <title>Phylogenomics of Endogonaceae and evolution of mycorrhizas within Mucoromycota.</title>
        <authorList>
            <person name="Chang Y."/>
            <person name="Desiro A."/>
            <person name="Na H."/>
            <person name="Sandor L."/>
            <person name="Lipzen A."/>
            <person name="Clum A."/>
            <person name="Barry K."/>
            <person name="Grigoriev I.V."/>
            <person name="Martin F.M."/>
            <person name="Stajich J.E."/>
            <person name="Smith M.E."/>
            <person name="Bonito G."/>
            <person name="Spatafora J.W."/>
        </authorList>
    </citation>
    <scope>NUCLEOTIDE SEQUENCE [LARGE SCALE GENOMIC DNA]</scope>
    <source>
        <strain evidence="4 5">AD002</strain>
    </source>
</reference>
<evidence type="ECO:0000313" key="4">
    <source>
        <dbReference type="EMBL" id="RUS29241.1"/>
    </source>
</evidence>
<dbReference type="EMBL" id="RBNJ01005400">
    <property type="protein sequence ID" value="RUS29241.1"/>
    <property type="molecule type" value="Genomic_DNA"/>
</dbReference>
<dbReference type="InterPro" id="IPR015943">
    <property type="entry name" value="WD40/YVTN_repeat-like_dom_sf"/>
</dbReference>
<dbReference type="InterPro" id="IPR050358">
    <property type="entry name" value="RSE1/DDB1/CFT1"/>
</dbReference>
<feature type="compositionally biased region" description="Basic and acidic residues" evidence="1">
    <location>
        <begin position="687"/>
        <end position="696"/>
    </location>
</feature>
<feature type="region of interest" description="Disordered" evidence="1">
    <location>
        <begin position="937"/>
        <end position="970"/>
    </location>
</feature>
<comment type="caution">
    <text evidence="4">The sequence shown here is derived from an EMBL/GenBank/DDBJ whole genome shotgun (WGS) entry which is preliminary data.</text>
</comment>
<accession>A0A433QI64</accession>
<evidence type="ECO:0000259" key="3">
    <source>
        <dbReference type="Pfam" id="PF23726"/>
    </source>
</evidence>
<feature type="compositionally biased region" description="Low complexity" evidence="1">
    <location>
        <begin position="941"/>
        <end position="961"/>
    </location>
</feature>
<name>A0A433QI64_9FUNG</name>
<evidence type="ECO:0000259" key="2">
    <source>
        <dbReference type="Pfam" id="PF03178"/>
    </source>
</evidence>
<dbReference type="GO" id="GO:0003676">
    <property type="term" value="F:nucleic acid binding"/>
    <property type="evidence" value="ECO:0007669"/>
    <property type="project" value="InterPro"/>
</dbReference>
<evidence type="ECO:0000256" key="1">
    <source>
        <dbReference type="SAM" id="MobiDB-lite"/>
    </source>
</evidence>